<name>A0ABZ0Y4A2_9BURK</name>
<gene>
    <name evidence="7" type="ORF">SR858_07520</name>
</gene>
<accession>A0ABZ0Y4A2</accession>
<protein>
    <submittedName>
        <fullName evidence="7">MipA/OmpV family protein</fullName>
    </submittedName>
</protein>
<dbReference type="GeneID" id="43163853"/>
<keyword evidence="4" id="KW-0472">Membrane</keyword>
<reference evidence="7 8" key="1">
    <citation type="submission" date="2023-11" db="EMBL/GenBank/DDBJ databases">
        <title>MicrobeMod: A computational toolkit for identifying prokaryotic methylation and restriction-modification with nanopore sequencing.</title>
        <authorList>
            <person name="Crits-Christoph A."/>
            <person name="Kang S.C."/>
            <person name="Lee H."/>
            <person name="Ostrov N."/>
        </authorList>
    </citation>
    <scope>NUCLEOTIDE SEQUENCE [LARGE SCALE GENOMIC DNA]</scope>
    <source>
        <strain evidence="7 8">ATCC 25935</strain>
    </source>
</reference>
<keyword evidence="5" id="KW-0998">Cell outer membrane</keyword>
<dbReference type="Proteomes" id="UP001326110">
    <property type="component" value="Chromosome"/>
</dbReference>
<dbReference type="Pfam" id="PF06629">
    <property type="entry name" value="MipA"/>
    <property type="match status" value="1"/>
</dbReference>
<keyword evidence="8" id="KW-1185">Reference proteome</keyword>
<keyword evidence="3 6" id="KW-0732">Signal</keyword>
<feature type="signal peptide" evidence="6">
    <location>
        <begin position="1"/>
        <end position="27"/>
    </location>
</feature>
<comment type="subcellular location">
    <subcellularLocation>
        <location evidence="1">Cell outer membrane</location>
    </subcellularLocation>
</comment>
<dbReference type="PANTHER" id="PTHR38776">
    <property type="entry name" value="MLTA-INTERACTING PROTEIN-RELATED"/>
    <property type="match status" value="1"/>
</dbReference>
<evidence type="ECO:0000256" key="4">
    <source>
        <dbReference type="ARBA" id="ARBA00023136"/>
    </source>
</evidence>
<proteinExistence type="inferred from homology"/>
<sequence>MRYSLKLAPLFVSLCAVGAAGHAAAQAAPEGTLVGIGIGYVPEYAGADDNHLVGAPILDHSFGNGFFASTRRGLGYQTAAGGFGLSAALGYGGKRDEHKRNFGAGSDDLRGMGKVHGGALALLTATYQVGTIGLSLSTAQALSRRDNGSTYTIGASTPFYTSASDQLSFNASAVYGDNKHAQTYYGVTATQSARSGYGSYRAERGFENINVGVNWNHAIDARWSVTSAAGLTRMVGDAADSPLTKRKTTPMVTTGLVYKF</sequence>
<comment type="similarity">
    <text evidence="2">Belongs to the MipA/OmpV family.</text>
</comment>
<evidence type="ECO:0000313" key="8">
    <source>
        <dbReference type="Proteomes" id="UP001326110"/>
    </source>
</evidence>
<evidence type="ECO:0000256" key="6">
    <source>
        <dbReference type="SAM" id="SignalP"/>
    </source>
</evidence>
<evidence type="ECO:0000313" key="7">
    <source>
        <dbReference type="EMBL" id="WQH06170.1"/>
    </source>
</evidence>
<dbReference type="PANTHER" id="PTHR38776:SF1">
    <property type="entry name" value="MLTA-INTERACTING PROTEIN-RELATED"/>
    <property type="match status" value="1"/>
</dbReference>
<evidence type="ECO:0000256" key="3">
    <source>
        <dbReference type="ARBA" id="ARBA00022729"/>
    </source>
</evidence>
<dbReference type="InterPro" id="IPR010583">
    <property type="entry name" value="MipA"/>
</dbReference>
<feature type="chain" id="PRO_5046763296" evidence="6">
    <location>
        <begin position="28"/>
        <end position="260"/>
    </location>
</feature>
<organism evidence="7 8">
    <name type="scientific">Duganella zoogloeoides</name>
    <dbReference type="NCBI Taxonomy" id="75659"/>
    <lineage>
        <taxon>Bacteria</taxon>
        <taxon>Pseudomonadati</taxon>
        <taxon>Pseudomonadota</taxon>
        <taxon>Betaproteobacteria</taxon>
        <taxon>Burkholderiales</taxon>
        <taxon>Oxalobacteraceae</taxon>
        <taxon>Telluria group</taxon>
        <taxon>Duganella</taxon>
    </lineage>
</organism>
<evidence type="ECO:0000256" key="1">
    <source>
        <dbReference type="ARBA" id="ARBA00004442"/>
    </source>
</evidence>
<evidence type="ECO:0000256" key="2">
    <source>
        <dbReference type="ARBA" id="ARBA00005722"/>
    </source>
</evidence>
<evidence type="ECO:0000256" key="5">
    <source>
        <dbReference type="ARBA" id="ARBA00023237"/>
    </source>
</evidence>
<dbReference type="EMBL" id="CP140152">
    <property type="protein sequence ID" value="WQH06170.1"/>
    <property type="molecule type" value="Genomic_DNA"/>
</dbReference>
<dbReference type="RefSeq" id="WP_019922133.1">
    <property type="nucleotide sequence ID" value="NZ_CP140152.1"/>
</dbReference>